<evidence type="ECO:0000313" key="2">
    <source>
        <dbReference type="EMBL" id="QHT34304.1"/>
    </source>
</evidence>
<reference evidence="2" key="1">
    <citation type="journal article" date="2020" name="Nature">
        <title>Giant virus diversity and host interactions through global metagenomics.</title>
        <authorList>
            <person name="Schulz F."/>
            <person name="Roux S."/>
            <person name="Paez-Espino D."/>
            <person name="Jungbluth S."/>
            <person name="Walsh D.A."/>
            <person name="Denef V.J."/>
            <person name="McMahon K.D."/>
            <person name="Konstantinidis K.T."/>
            <person name="Eloe-Fadrosh E.A."/>
            <person name="Kyrpides N.C."/>
            <person name="Woyke T."/>
        </authorList>
    </citation>
    <scope>NUCLEOTIDE SEQUENCE</scope>
    <source>
        <strain evidence="2">GVMAG-M-3300009163-63</strain>
    </source>
</reference>
<protein>
    <submittedName>
        <fullName evidence="2">Uncharacterized protein</fullName>
    </submittedName>
</protein>
<dbReference type="EMBL" id="MN738998">
    <property type="protein sequence ID" value="QHT34304.1"/>
    <property type="molecule type" value="Genomic_DNA"/>
</dbReference>
<sequence length="274" mass="31666">MFSIQHFLNKGDGDENNYSLFRMLEPTEQENKNNQESNESNENKGTQDNEVVVVTTTPEVTRQIMMDKYGESEWLYAGWNVRGILPSPMRLVMFRPSMCQLCGVIDENIGHSQFYTGHVYEHTGFNYCSHCKDKFFSALKARAEPIWKLLQYETLREFWAPRTRRDPVTNERLYSGKYKYEKWRAVSRYVSYSIDNTKGMPGIENAPFIYCEMNDAIVGEISKSIPVSDILKSNYNACKNGFFNPSYDPNDDDPINTLQLADDAKILLSIETSL</sequence>
<name>A0A6C0EYP9_9ZZZZ</name>
<proteinExistence type="predicted"/>
<evidence type="ECO:0000256" key="1">
    <source>
        <dbReference type="SAM" id="MobiDB-lite"/>
    </source>
</evidence>
<dbReference type="AlphaFoldDB" id="A0A6C0EYP9"/>
<feature type="region of interest" description="Disordered" evidence="1">
    <location>
        <begin position="29"/>
        <end position="49"/>
    </location>
</feature>
<accession>A0A6C0EYP9</accession>
<organism evidence="2">
    <name type="scientific">viral metagenome</name>
    <dbReference type="NCBI Taxonomy" id="1070528"/>
    <lineage>
        <taxon>unclassified sequences</taxon>
        <taxon>metagenomes</taxon>
        <taxon>organismal metagenomes</taxon>
    </lineage>
</organism>